<protein>
    <submittedName>
        <fullName evidence="3">Endonuclease/exonuclease/phosphatase</fullName>
    </submittedName>
</protein>
<feature type="signal peptide" evidence="1">
    <location>
        <begin position="1"/>
        <end position="24"/>
    </location>
</feature>
<dbReference type="GO" id="GO:0004519">
    <property type="term" value="F:endonuclease activity"/>
    <property type="evidence" value="ECO:0007669"/>
    <property type="project" value="UniProtKB-KW"/>
</dbReference>
<keyword evidence="3" id="KW-0378">Hydrolase</keyword>
<accession>F0SE08</accession>
<gene>
    <name evidence="3" type="ordered locus">Pedsa_2386</name>
</gene>
<evidence type="ECO:0000256" key="1">
    <source>
        <dbReference type="SAM" id="SignalP"/>
    </source>
</evidence>
<sequence length="278" mass="31049">MKNLKILIFVLLVSMSSISCGKSAAEPEKDNKPPVEEKSGPTFKVMSYNIHIGNPPSKDASYRDLEAIAQVINIQKPDLVALSEVDNKTKRSGTTVDQAKELGRLTGMYYYFTKAMDYQGGEYGDAVLSKFPIAESKRYELPVTGTGFEPRSLALILVEKEGHKFYFGSTHLDHTSAEDNRVLQANTLVDIIKSLNYPLVLAGDWNALPTSQTINILKKALNPTCTDCPYTFPMNKPDRTIDYIMYKPAEKFKVKSLKVVNETYASDHLPLVVDLEIK</sequence>
<dbReference type="RefSeq" id="WP_013633420.1">
    <property type="nucleotide sequence ID" value="NC_015177.1"/>
</dbReference>
<dbReference type="KEGG" id="psn:Pedsa_2386"/>
<keyword evidence="3" id="KW-0255">Endonuclease</keyword>
<dbReference type="STRING" id="762903.Pedsa_2386"/>
<evidence type="ECO:0000313" key="3">
    <source>
        <dbReference type="EMBL" id="ADY52934.1"/>
    </source>
</evidence>
<keyword evidence="3" id="KW-0540">Nuclease</keyword>
<dbReference type="Gene3D" id="3.60.10.10">
    <property type="entry name" value="Endonuclease/exonuclease/phosphatase"/>
    <property type="match status" value="1"/>
</dbReference>
<dbReference type="GO" id="GO:0016020">
    <property type="term" value="C:membrane"/>
    <property type="evidence" value="ECO:0007669"/>
    <property type="project" value="GOC"/>
</dbReference>
<proteinExistence type="predicted"/>
<evidence type="ECO:0000259" key="2">
    <source>
        <dbReference type="Pfam" id="PF03372"/>
    </source>
</evidence>
<keyword evidence="1" id="KW-0732">Signal</keyword>
<dbReference type="InterPro" id="IPR051916">
    <property type="entry name" value="GPI-anchor_lipid_remodeler"/>
</dbReference>
<dbReference type="GO" id="GO:0006506">
    <property type="term" value="P:GPI anchor biosynthetic process"/>
    <property type="evidence" value="ECO:0007669"/>
    <property type="project" value="TreeGrafter"/>
</dbReference>
<dbReference type="SUPFAM" id="SSF56219">
    <property type="entry name" value="DNase I-like"/>
    <property type="match status" value="1"/>
</dbReference>
<feature type="domain" description="Endonuclease/exonuclease/phosphatase" evidence="2">
    <location>
        <begin position="46"/>
        <end position="268"/>
    </location>
</feature>
<dbReference type="PANTHER" id="PTHR14859:SF15">
    <property type="entry name" value="ENDONUCLEASE_EXONUCLEASE_PHOSPHATASE DOMAIN-CONTAINING PROTEIN"/>
    <property type="match status" value="1"/>
</dbReference>
<dbReference type="Proteomes" id="UP000000310">
    <property type="component" value="Chromosome"/>
</dbReference>
<reference evidence="3 4" key="1">
    <citation type="journal article" date="2011" name="Stand. Genomic Sci.">
        <title>Complete genome sequence of the gliding, heparinolytic Pedobacter saltans type strain (113).</title>
        <authorList>
            <person name="Liolios K."/>
            <person name="Sikorski J."/>
            <person name="Lu M."/>
            <person name="Nolan M."/>
            <person name="Lapidus A."/>
            <person name="Lucas S."/>
            <person name="Hammon N."/>
            <person name="Deshpande S."/>
            <person name="Cheng J.F."/>
            <person name="Tapia R."/>
            <person name="Han C."/>
            <person name="Goodwin L."/>
            <person name="Pitluck S."/>
            <person name="Huntemann M."/>
            <person name="Ivanova N."/>
            <person name="Pagani I."/>
            <person name="Mavromatis K."/>
            <person name="Ovchinikova G."/>
            <person name="Pati A."/>
            <person name="Chen A."/>
            <person name="Palaniappan K."/>
            <person name="Land M."/>
            <person name="Hauser L."/>
            <person name="Brambilla E.M."/>
            <person name="Kotsyurbenko O."/>
            <person name="Rohde M."/>
            <person name="Tindall B.J."/>
            <person name="Abt B."/>
            <person name="Goker M."/>
            <person name="Detter J.C."/>
            <person name="Woyke T."/>
            <person name="Bristow J."/>
            <person name="Eisen J.A."/>
            <person name="Markowitz V."/>
            <person name="Hugenholtz P."/>
            <person name="Klenk H.P."/>
            <person name="Kyrpides N.C."/>
        </authorList>
    </citation>
    <scope>NUCLEOTIDE SEQUENCE [LARGE SCALE GENOMIC DNA]</scope>
    <source>
        <strain evidence="4">ATCC 51119 / DSM 12145 / JCM 21818 / LMG 10337 / NBRC 100064 / NCIMB 13643</strain>
    </source>
</reference>
<dbReference type="AlphaFoldDB" id="F0SE08"/>
<dbReference type="InterPro" id="IPR036691">
    <property type="entry name" value="Endo/exonu/phosph_ase_sf"/>
</dbReference>
<organism evidence="3 4">
    <name type="scientific">Pseudopedobacter saltans (strain ATCC 51119 / DSM 12145 / JCM 21818 / CCUG 39354 / LMG 10337 / NBRC 100064 / NCIMB 13643)</name>
    <name type="common">Pedobacter saltans</name>
    <dbReference type="NCBI Taxonomy" id="762903"/>
    <lineage>
        <taxon>Bacteria</taxon>
        <taxon>Pseudomonadati</taxon>
        <taxon>Bacteroidota</taxon>
        <taxon>Sphingobacteriia</taxon>
        <taxon>Sphingobacteriales</taxon>
        <taxon>Sphingobacteriaceae</taxon>
        <taxon>Pseudopedobacter</taxon>
    </lineage>
</organism>
<dbReference type="eggNOG" id="COG3568">
    <property type="taxonomic scope" value="Bacteria"/>
</dbReference>
<dbReference type="PROSITE" id="PS51257">
    <property type="entry name" value="PROKAR_LIPOPROTEIN"/>
    <property type="match status" value="1"/>
</dbReference>
<reference evidence="4" key="2">
    <citation type="submission" date="2011-02" db="EMBL/GenBank/DDBJ databases">
        <title>The complete genome of Pedobacter saltans DSM 12145.</title>
        <authorList>
            <consortium name="US DOE Joint Genome Institute (JGI-PGF)"/>
            <person name="Lucas S."/>
            <person name="Copeland A."/>
            <person name="Lapidus A."/>
            <person name="Bruce D."/>
            <person name="Goodwin L."/>
            <person name="Pitluck S."/>
            <person name="Kyrpides N."/>
            <person name="Mavromatis K."/>
            <person name="Pagani I."/>
            <person name="Ivanova N."/>
            <person name="Ovchinnikova G."/>
            <person name="Lu M."/>
            <person name="Detter J.C."/>
            <person name="Han C."/>
            <person name="Land M."/>
            <person name="Hauser L."/>
            <person name="Markowitz V."/>
            <person name="Cheng J.-F."/>
            <person name="Hugenholtz P."/>
            <person name="Woyke T."/>
            <person name="Wu D."/>
            <person name="Tindall B."/>
            <person name="Pomrenke H.G."/>
            <person name="Brambilla E."/>
            <person name="Klenk H.-P."/>
            <person name="Eisen J.A."/>
        </authorList>
    </citation>
    <scope>NUCLEOTIDE SEQUENCE [LARGE SCALE GENOMIC DNA]</scope>
    <source>
        <strain evidence="4">ATCC 51119 / DSM 12145 / JCM 21818 / LMG 10337 / NBRC 100064 / NCIMB 13643</strain>
    </source>
</reference>
<name>F0SE08_PSESL</name>
<dbReference type="PANTHER" id="PTHR14859">
    <property type="entry name" value="CALCOFLUOR WHITE HYPERSENSITIVE PROTEIN PRECURSOR"/>
    <property type="match status" value="1"/>
</dbReference>
<feature type="chain" id="PRO_5003260370" evidence="1">
    <location>
        <begin position="25"/>
        <end position="278"/>
    </location>
</feature>
<dbReference type="HOGENOM" id="CLU_060500_4_1_10"/>
<evidence type="ECO:0000313" key="4">
    <source>
        <dbReference type="Proteomes" id="UP000000310"/>
    </source>
</evidence>
<dbReference type="Pfam" id="PF03372">
    <property type="entry name" value="Exo_endo_phos"/>
    <property type="match status" value="1"/>
</dbReference>
<dbReference type="InterPro" id="IPR005135">
    <property type="entry name" value="Endo/exonuclease/phosphatase"/>
</dbReference>
<keyword evidence="4" id="KW-1185">Reference proteome</keyword>
<dbReference type="EMBL" id="CP002545">
    <property type="protein sequence ID" value="ADY52934.1"/>
    <property type="molecule type" value="Genomic_DNA"/>
</dbReference>